<evidence type="ECO:0000256" key="7">
    <source>
        <dbReference type="ARBA" id="ARBA00023065"/>
    </source>
</evidence>
<comment type="subunit">
    <text evidence="9">Homodimer.</text>
</comment>
<dbReference type="EMBL" id="AP019860">
    <property type="protein sequence ID" value="BBM85441.1"/>
    <property type="molecule type" value="Genomic_DNA"/>
</dbReference>
<dbReference type="GO" id="GO:0030955">
    <property type="term" value="F:potassium ion binding"/>
    <property type="evidence" value="ECO:0007669"/>
    <property type="project" value="UniProtKB-UniRule"/>
</dbReference>
<evidence type="ECO:0000313" key="11">
    <source>
        <dbReference type="Proteomes" id="UP000326354"/>
    </source>
</evidence>
<keyword evidence="6 9" id="KW-1133">Transmembrane helix</keyword>
<evidence type="ECO:0000256" key="9">
    <source>
        <dbReference type="HAMAP-Rule" id="MF_01129"/>
    </source>
</evidence>
<feature type="transmembrane region" description="Helical" evidence="9">
    <location>
        <begin position="665"/>
        <end position="688"/>
    </location>
</feature>
<evidence type="ECO:0000256" key="3">
    <source>
        <dbReference type="ARBA" id="ARBA00022692"/>
    </source>
</evidence>
<evidence type="ECO:0000256" key="2">
    <source>
        <dbReference type="ARBA" id="ARBA00022448"/>
    </source>
</evidence>
<protein>
    <recommendedName>
        <fullName evidence="9">Putative K(+)-stimulated pyrophosphate-energized sodium pump</fullName>
        <ecNumber evidence="9">7.2.3.1</ecNumber>
    </recommendedName>
    <alternativeName>
        <fullName evidence="9">Membrane-bound sodium-translocating pyrophosphatase</fullName>
    </alternativeName>
    <alternativeName>
        <fullName evidence="9">Pyrophosphate-energized inorganic pyrophosphatase</fullName>
        <shortName evidence="9">Na(+)-PPase</shortName>
    </alternativeName>
</protein>
<comment type="subcellular location">
    <subcellularLocation>
        <location evidence="9">Cell membrane</location>
        <topology evidence="9">Multi-pass membrane protein</topology>
    </subcellularLocation>
    <subcellularLocation>
        <location evidence="1">Endomembrane system</location>
        <topology evidence="1">Multi-pass membrane protein</topology>
    </subcellularLocation>
</comment>
<comment type="activity regulation">
    <text evidence="9">Requires K(+) for maximal activity.</text>
</comment>
<comment type="cofactor">
    <cofactor evidence="9">
        <name>Mg(2+)</name>
        <dbReference type="ChEBI" id="CHEBI:18420"/>
    </cofactor>
</comment>
<dbReference type="GO" id="GO:0004427">
    <property type="term" value="F:inorganic diphosphate phosphatase activity"/>
    <property type="evidence" value="ECO:0007669"/>
    <property type="project" value="UniProtKB-UniRule"/>
</dbReference>
<dbReference type="GO" id="GO:0006814">
    <property type="term" value="P:sodium ion transport"/>
    <property type="evidence" value="ECO:0007669"/>
    <property type="project" value="UniProtKB-UniRule"/>
</dbReference>
<feature type="transmembrane region" description="Helical" evidence="9">
    <location>
        <begin position="403"/>
        <end position="423"/>
    </location>
</feature>
<dbReference type="GO" id="GO:0000287">
    <property type="term" value="F:magnesium ion binding"/>
    <property type="evidence" value="ECO:0007669"/>
    <property type="project" value="UniProtKB-UniRule"/>
</dbReference>
<dbReference type="HAMAP" id="MF_01129">
    <property type="entry name" value="PPase_energized_pump"/>
    <property type="match status" value="1"/>
</dbReference>
<evidence type="ECO:0000256" key="8">
    <source>
        <dbReference type="ARBA" id="ARBA00023136"/>
    </source>
</evidence>
<feature type="site" description="Determinant of potassium dependence" evidence="9">
    <location>
        <position position="461"/>
    </location>
</feature>
<feature type="transmembrane region" description="Helical" evidence="9">
    <location>
        <begin position="372"/>
        <end position="397"/>
    </location>
</feature>
<dbReference type="EC" id="7.2.3.1" evidence="9"/>
<dbReference type="GO" id="GO:0009678">
    <property type="term" value="F:diphosphate hydrolysis-driven proton transmembrane transporter activity"/>
    <property type="evidence" value="ECO:0007669"/>
    <property type="project" value="UniProtKB-UniRule"/>
</dbReference>
<evidence type="ECO:0000256" key="5">
    <source>
        <dbReference type="ARBA" id="ARBA00022967"/>
    </source>
</evidence>
<evidence type="ECO:0000313" key="10">
    <source>
        <dbReference type="EMBL" id="BBM85441.1"/>
    </source>
</evidence>
<keyword evidence="2 9" id="KW-0813">Transport</keyword>
<accession>A0A5S9F4N1</accession>
<keyword evidence="3 9" id="KW-0812">Transmembrane</keyword>
<feature type="transmembrane region" description="Helical" evidence="9">
    <location>
        <begin position="132"/>
        <end position="159"/>
    </location>
</feature>
<keyword evidence="8 9" id="KW-0472">Membrane</keyword>
<dbReference type="Proteomes" id="UP000326354">
    <property type="component" value="Chromosome"/>
</dbReference>
<comment type="catalytic activity">
    <reaction evidence="9">
        <text>Na(+)(in) + diphosphate + H2O = Na(+)(out) + 2 phosphate + H(+)</text>
        <dbReference type="Rhea" id="RHEA:57884"/>
        <dbReference type="ChEBI" id="CHEBI:15377"/>
        <dbReference type="ChEBI" id="CHEBI:15378"/>
        <dbReference type="ChEBI" id="CHEBI:29101"/>
        <dbReference type="ChEBI" id="CHEBI:33019"/>
        <dbReference type="ChEBI" id="CHEBI:43474"/>
        <dbReference type="EC" id="7.2.3.1"/>
    </reaction>
</comment>
<dbReference type="RefSeq" id="WP_151969545.1">
    <property type="nucleotide sequence ID" value="NZ_AP019860.1"/>
</dbReference>
<comment type="similarity">
    <text evidence="9">Belongs to the H(+)-translocating pyrophosphatase (TC 3.A.10) family. K(+)-stimulated subfamily.</text>
</comment>
<feature type="transmembrane region" description="Helical" evidence="9">
    <location>
        <begin position="600"/>
        <end position="618"/>
    </location>
</feature>
<feature type="transmembrane region" description="Helical" evidence="9">
    <location>
        <begin position="462"/>
        <end position="482"/>
    </location>
</feature>
<evidence type="ECO:0000256" key="1">
    <source>
        <dbReference type="ARBA" id="ARBA00004127"/>
    </source>
</evidence>
<keyword evidence="9" id="KW-0739">Sodium transport</keyword>
<evidence type="ECO:0000256" key="6">
    <source>
        <dbReference type="ARBA" id="ARBA00022989"/>
    </source>
</evidence>
<dbReference type="KEGG" id="uam:UABAM_03808"/>
<dbReference type="PANTHER" id="PTHR31998">
    <property type="entry name" value="K(+)-INSENSITIVE PYROPHOSPHATE-ENERGIZED PROTON PUMP"/>
    <property type="match status" value="1"/>
</dbReference>
<dbReference type="GO" id="GO:0012505">
    <property type="term" value="C:endomembrane system"/>
    <property type="evidence" value="ECO:0007669"/>
    <property type="project" value="UniProtKB-SubCell"/>
</dbReference>
<feature type="transmembrane region" description="Helical" evidence="9">
    <location>
        <begin position="165"/>
        <end position="186"/>
    </location>
</feature>
<dbReference type="NCBIfam" id="NF001960">
    <property type="entry name" value="PRK00733.3-5"/>
    <property type="match status" value="1"/>
</dbReference>
<keyword evidence="5 9" id="KW-1278">Translocase</keyword>
<comment type="function">
    <text evidence="9">Sodium pump that utilizes the energy of pyrophosphate hydrolysis as the driving force for Na(+) movement across the membrane.</text>
</comment>
<sequence length="697" mass="71847">MNILDILIFVSPVAALGVAVFLTLNILKQSPGTEKMQKIAEAIQQGAKAFLKTEYTILTVFSILVTAAIFIFIDKQNVMFSKELGTGGTALSFVIGAFTSALAGWIGMWIATRSAVRTTEAAKESLSSALRVSFSSGTVMGLTVVGLGLLGVASLYYVFGDPKPVFGFSFGASAIALFARVGGGIFTKAADVGADLVGKVEQGIPEDDPRNPATIADNVGDNVGDVAGMGADLYESYVGSIVATIALAATTFSGEMQAAAALLPLVIAAVGILCSIAGTFFVRTNDESKLNWALSKGLLIASILLAGAAAFLINYTGVRVEGKHEWGVFIAIVGGSFLGVIIGLLTEHYTSEQKKHAKWIAEQSKTGSATNIIAGLSVGLQSTALPIFCVAIATFIAYHFAGLYGIAISAVGMLATLGISLGVDAYGPVADNAGGIAEMSECEPEVRQRTDKLDAAGNTTAAIGKGFAIGSAALTALALFSTYAKEVEGLSGQGVGSFTLDILNPTVMIGLLLGGAITYLFGAMTMKAVGRSANTMVNEVRRQFKEIDGILEGKNEADYASCVKIATNGALVEMVAPGLLAVLFPLAVGSLLGFEALGGMLSGALLSGVLLAIFMANAGGAWDNAKKYIEGGALGGKNSEPHKAAVVGDTVGDPFKDTSGPSMNILIKLMCTVSLVFIPLIAALNPVVKEYLAKLFS</sequence>
<keyword evidence="11" id="KW-1185">Reference proteome</keyword>
<feature type="transmembrane region" description="Helical" evidence="9">
    <location>
        <begin position="6"/>
        <end position="27"/>
    </location>
</feature>
<feature type="transmembrane region" description="Helical" evidence="9">
    <location>
        <begin position="237"/>
        <end position="254"/>
    </location>
</feature>
<feature type="transmembrane region" description="Helical" evidence="9">
    <location>
        <begin position="326"/>
        <end position="345"/>
    </location>
</feature>
<comment type="caution">
    <text evidence="9">Lacks conserved residue(s) required for the propagation of feature annotation.</text>
</comment>
<gene>
    <name evidence="9" type="primary">hppA</name>
    <name evidence="10" type="ORF">UABAM_03808</name>
</gene>
<dbReference type="InterPro" id="IPR004131">
    <property type="entry name" value="PPase-energised_H-pump"/>
</dbReference>
<feature type="transmembrane region" description="Helical" evidence="9">
    <location>
        <begin position="93"/>
        <end position="111"/>
    </location>
</feature>
<evidence type="ECO:0000256" key="4">
    <source>
        <dbReference type="ARBA" id="ARBA00022842"/>
    </source>
</evidence>
<feature type="transmembrane region" description="Helical" evidence="9">
    <location>
        <begin position="260"/>
        <end position="282"/>
    </location>
</feature>
<feature type="transmembrane region" description="Helical" evidence="9">
    <location>
        <begin position="294"/>
        <end position="314"/>
    </location>
</feature>
<dbReference type="PIRSF" id="PIRSF001265">
    <property type="entry name" value="H+-PPase"/>
    <property type="match status" value="1"/>
</dbReference>
<keyword evidence="9" id="KW-1003">Cell membrane</keyword>
<dbReference type="GO" id="GO:0005886">
    <property type="term" value="C:plasma membrane"/>
    <property type="evidence" value="ECO:0007669"/>
    <property type="project" value="UniProtKB-SubCell"/>
</dbReference>
<dbReference type="Pfam" id="PF03030">
    <property type="entry name" value="H_PPase"/>
    <property type="match status" value="1"/>
</dbReference>
<organism evidence="10 11">
    <name type="scientific">Uabimicrobium amorphum</name>
    <dbReference type="NCBI Taxonomy" id="2596890"/>
    <lineage>
        <taxon>Bacteria</taxon>
        <taxon>Pseudomonadati</taxon>
        <taxon>Planctomycetota</taxon>
        <taxon>Candidatus Uabimicrobiia</taxon>
        <taxon>Candidatus Uabimicrobiales</taxon>
        <taxon>Candidatus Uabimicrobiaceae</taxon>
        <taxon>Candidatus Uabimicrobium</taxon>
    </lineage>
</organism>
<feature type="transmembrane region" description="Helical" evidence="9">
    <location>
        <begin position="574"/>
        <end position="594"/>
    </location>
</feature>
<proteinExistence type="inferred from homology"/>
<dbReference type="OrthoDB" id="9808652at2"/>
<dbReference type="AlphaFoldDB" id="A0A5S9F4N1"/>
<keyword evidence="9" id="KW-0630">Potassium</keyword>
<dbReference type="NCBIfam" id="TIGR01104">
    <property type="entry name" value="V_PPase"/>
    <property type="match status" value="1"/>
</dbReference>
<feature type="transmembrane region" description="Helical" evidence="9">
    <location>
        <begin position="502"/>
        <end position="522"/>
    </location>
</feature>
<feature type="transmembrane region" description="Helical" evidence="9">
    <location>
        <begin position="55"/>
        <end position="73"/>
    </location>
</feature>
<keyword evidence="9" id="KW-0915">Sodium</keyword>
<reference evidence="10 11" key="1">
    <citation type="submission" date="2019-08" db="EMBL/GenBank/DDBJ databases">
        <title>Complete genome sequence of Candidatus Uab amorphum.</title>
        <authorList>
            <person name="Shiratori T."/>
            <person name="Suzuki S."/>
            <person name="Kakizawa Y."/>
            <person name="Ishida K."/>
        </authorList>
    </citation>
    <scope>NUCLEOTIDE SEQUENCE [LARGE SCALE GENOMIC DNA]</scope>
    <source>
        <strain evidence="10 11">SRT547</strain>
    </source>
</reference>
<keyword evidence="7 9" id="KW-0406">Ion transport</keyword>
<keyword evidence="4 9" id="KW-0460">Magnesium</keyword>
<name>A0A5S9F4N1_UABAM</name>